<proteinExistence type="predicted"/>
<gene>
    <name evidence="1" type="ORF">G5B37_14645</name>
</gene>
<reference evidence="1 2" key="1">
    <citation type="submission" date="2020-02" db="EMBL/GenBank/DDBJ databases">
        <title>Complete genome sequence of Flavobacteriaceae bacterium.</title>
        <authorList>
            <person name="Kim S.-J."/>
            <person name="Kim Y.-S."/>
            <person name="Kim K.-H."/>
        </authorList>
    </citation>
    <scope>NUCLEOTIDE SEQUENCE [LARGE SCALE GENOMIC DNA]</scope>
    <source>
        <strain evidence="1 2">RR4-40</strain>
    </source>
</reference>
<keyword evidence="2" id="KW-1185">Reference proteome</keyword>
<protein>
    <recommendedName>
        <fullName evidence="3">Sensor of ECF-type sigma factor</fullName>
    </recommendedName>
</protein>
<dbReference type="KEGG" id="mgel:G5B37_14645"/>
<organism evidence="1 2">
    <name type="scientific">Rasiella rasia</name>
    <dbReference type="NCBI Taxonomy" id="2744027"/>
    <lineage>
        <taxon>Bacteria</taxon>
        <taxon>Pseudomonadati</taxon>
        <taxon>Bacteroidota</taxon>
        <taxon>Flavobacteriia</taxon>
        <taxon>Flavobacteriales</taxon>
        <taxon>Flavobacteriaceae</taxon>
        <taxon>Rasiella</taxon>
    </lineage>
</organism>
<evidence type="ECO:0008006" key="3">
    <source>
        <dbReference type="Google" id="ProtNLM"/>
    </source>
</evidence>
<dbReference type="Proteomes" id="UP000505306">
    <property type="component" value="Chromosome"/>
</dbReference>
<dbReference type="AlphaFoldDB" id="A0A6G6GQB7"/>
<dbReference type="RefSeq" id="WP_164680759.1">
    <property type="nucleotide sequence ID" value="NZ_CP049057.1"/>
</dbReference>
<accession>A0A6G6GQB7</accession>
<evidence type="ECO:0000313" key="2">
    <source>
        <dbReference type="Proteomes" id="UP000505306"/>
    </source>
</evidence>
<sequence>MKNILFLLLFVATTTMIAQPDRHEKIKAYKVAHITEQLELTSEEATAFWPIYNASEEKMRALRKTERKEIMEKIRSDFETLSDAEANALIDKSIKLKQQELQVYSDLVANLKGKLPPKKIILLRKAEEDFKRKLLDRFKNRRNKD</sequence>
<name>A0A6G6GQB7_9FLAO</name>
<dbReference type="Gene3D" id="1.20.120.1490">
    <property type="match status" value="1"/>
</dbReference>
<evidence type="ECO:0000313" key="1">
    <source>
        <dbReference type="EMBL" id="QIE60748.1"/>
    </source>
</evidence>
<dbReference type="EMBL" id="CP049057">
    <property type="protein sequence ID" value="QIE60748.1"/>
    <property type="molecule type" value="Genomic_DNA"/>
</dbReference>